<sequence length="59" mass="7147">MIRKVIMKQDTNSIGMNKASLFNEKNTTFFKDEYVDDDDEMMLPHMIIKRRIARRMMTF</sequence>
<dbReference type="Proteomes" id="UP001311915">
    <property type="component" value="Unassembled WGS sequence"/>
</dbReference>
<dbReference type="EMBL" id="JAWPEI010000001">
    <property type="protein sequence ID" value="KAK4736969.1"/>
    <property type="molecule type" value="Genomic_DNA"/>
</dbReference>
<keyword evidence="2" id="KW-1185">Reference proteome</keyword>
<organism evidence="1 2">
    <name type="scientific">Solanum pinnatisectum</name>
    <name type="common">tansyleaf nightshade</name>
    <dbReference type="NCBI Taxonomy" id="50273"/>
    <lineage>
        <taxon>Eukaryota</taxon>
        <taxon>Viridiplantae</taxon>
        <taxon>Streptophyta</taxon>
        <taxon>Embryophyta</taxon>
        <taxon>Tracheophyta</taxon>
        <taxon>Spermatophyta</taxon>
        <taxon>Magnoliopsida</taxon>
        <taxon>eudicotyledons</taxon>
        <taxon>Gunneridae</taxon>
        <taxon>Pentapetalae</taxon>
        <taxon>asterids</taxon>
        <taxon>lamiids</taxon>
        <taxon>Solanales</taxon>
        <taxon>Solanaceae</taxon>
        <taxon>Solanoideae</taxon>
        <taxon>Solaneae</taxon>
        <taxon>Solanum</taxon>
    </lineage>
</organism>
<evidence type="ECO:0000313" key="1">
    <source>
        <dbReference type="EMBL" id="KAK4736969.1"/>
    </source>
</evidence>
<reference evidence="1 2" key="1">
    <citation type="submission" date="2023-10" db="EMBL/GenBank/DDBJ databases">
        <title>Genome-Wide Identification Analysis in wild type Solanum Pinnatisectum Reveals Some Genes Defensing Phytophthora Infestans.</title>
        <authorList>
            <person name="Sun C."/>
        </authorList>
    </citation>
    <scope>NUCLEOTIDE SEQUENCE [LARGE SCALE GENOMIC DNA]</scope>
    <source>
        <strain evidence="1">LQN</strain>
        <tissue evidence="1">Leaf</tissue>
    </source>
</reference>
<name>A0AAV9MIX6_9SOLN</name>
<evidence type="ECO:0008006" key="3">
    <source>
        <dbReference type="Google" id="ProtNLM"/>
    </source>
</evidence>
<dbReference type="AlphaFoldDB" id="A0AAV9MIX6"/>
<gene>
    <name evidence="1" type="ORF">R3W88_000666</name>
</gene>
<proteinExistence type="predicted"/>
<protein>
    <recommendedName>
        <fullName evidence="3">Translocon at the inner envelope membrane of chloroplasts 214</fullName>
    </recommendedName>
</protein>
<comment type="caution">
    <text evidence="1">The sequence shown here is derived from an EMBL/GenBank/DDBJ whole genome shotgun (WGS) entry which is preliminary data.</text>
</comment>
<evidence type="ECO:0000313" key="2">
    <source>
        <dbReference type="Proteomes" id="UP001311915"/>
    </source>
</evidence>
<accession>A0AAV9MIX6</accession>